<gene>
    <name evidence="1" type="ORF">ARMGADRAFT_872829</name>
</gene>
<proteinExistence type="predicted"/>
<organism evidence="1 2">
    <name type="scientific">Armillaria gallica</name>
    <name type="common">Bulbous honey fungus</name>
    <name type="synonym">Armillaria bulbosa</name>
    <dbReference type="NCBI Taxonomy" id="47427"/>
    <lineage>
        <taxon>Eukaryota</taxon>
        <taxon>Fungi</taxon>
        <taxon>Dikarya</taxon>
        <taxon>Basidiomycota</taxon>
        <taxon>Agaricomycotina</taxon>
        <taxon>Agaricomycetes</taxon>
        <taxon>Agaricomycetidae</taxon>
        <taxon>Agaricales</taxon>
        <taxon>Marasmiineae</taxon>
        <taxon>Physalacriaceae</taxon>
        <taxon>Armillaria</taxon>
    </lineage>
</organism>
<dbReference type="OrthoDB" id="432234at2759"/>
<dbReference type="AlphaFoldDB" id="A0A2H3CVF9"/>
<evidence type="ECO:0000313" key="2">
    <source>
        <dbReference type="Proteomes" id="UP000217790"/>
    </source>
</evidence>
<dbReference type="EMBL" id="KZ293717">
    <property type="protein sequence ID" value="PBK82428.1"/>
    <property type="molecule type" value="Genomic_DNA"/>
</dbReference>
<dbReference type="Proteomes" id="UP000217790">
    <property type="component" value="Unassembled WGS sequence"/>
</dbReference>
<feature type="non-terminal residue" evidence="1">
    <location>
        <position position="1"/>
    </location>
</feature>
<name>A0A2H3CVF9_ARMGA</name>
<protein>
    <recommendedName>
        <fullName evidence="3">Helitron helicase-like domain-containing protein</fullName>
    </recommendedName>
</protein>
<feature type="non-terminal residue" evidence="1">
    <location>
        <position position="56"/>
    </location>
</feature>
<evidence type="ECO:0000313" key="1">
    <source>
        <dbReference type="EMBL" id="PBK82428.1"/>
    </source>
</evidence>
<evidence type="ECO:0008006" key="3">
    <source>
        <dbReference type="Google" id="ProtNLM"/>
    </source>
</evidence>
<dbReference type="STRING" id="47427.A0A2H3CVF9"/>
<sequence length="56" mass="6166">RALALMKEVHAVILNVPGLSSSRTVICKKIRGSMMDKGLPSFYITINPADIYHPIV</sequence>
<accession>A0A2H3CVF9</accession>
<reference evidence="2" key="1">
    <citation type="journal article" date="2017" name="Nat. Ecol. Evol.">
        <title>Genome expansion and lineage-specific genetic innovations in the forest pathogenic fungi Armillaria.</title>
        <authorList>
            <person name="Sipos G."/>
            <person name="Prasanna A.N."/>
            <person name="Walter M.C."/>
            <person name="O'Connor E."/>
            <person name="Balint B."/>
            <person name="Krizsan K."/>
            <person name="Kiss B."/>
            <person name="Hess J."/>
            <person name="Varga T."/>
            <person name="Slot J."/>
            <person name="Riley R."/>
            <person name="Boka B."/>
            <person name="Rigling D."/>
            <person name="Barry K."/>
            <person name="Lee J."/>
            <person name="Mihaltcheva S."/>
            <person name="LaButti K."/>
            <person name="Lipzen A."/>
            <person name="Waldron R."/>
            <person name="Moloney N.M."/>
            <person name="Sperisen C."/>
            <person name="Kredics L."/>
            <person name="Vagvoelgyi C."/>
            <person name="Patrignani A."/>
            <person name="Fitzpatrick D."/>
            <person name="Nagy I."/>
            <person name="Doyle S."/>
            <person name="Anderson J.B."/>
            <person name="Grigoriev I.V."/>
            <person name="Gueldener U."/>
            <person name="Muensterkoetter M."/>
            <person name="Nagy L.G."/>
        </authorList>
    </citation>
    <scope>NUCLEOTIDE SEQUENCE [LARGE SCALE GENOMIC DNA]</scope>
    <source>
        <strain evidence="2">Ar21-2</strain>
    </source>
</reference>
<keyword evidence="2" id="KW-1185">Reference proteome</keyword>
<dbReference type="InParanoid" id="A0A2H3CVF9"/>